<keyword evidence="6" id="KW-1133">Transmembrane helix</keyword>
<evidence type="ECO:0000256" key="6">
    <source>
        <dbReference type="SAM" id="Phobius"/>
    </source>
</evidence>
<dbReference type="Gene3D" id="1.10.287.950">
    <property type="entry name" value="Methyl-accepting chemotaxis protein"/>
    <property type="match status" value="1"/>
</dbReference>
<feature type="domain" description="T-SNARE coiled-coil homology" evidence="8">
    <location>
        <begin position="472"/>
        <end position="534"/>
    </location>
</feature>
<evidence type="ECO:0000256" key="4">
    <source>
        <dbReference type="ARBA" id="ARBA00029447"/>
    </source>
</evidence>
<name>A0A6M8HLG3_9PROT</name>
<protein>
    <submittedName>
        <fullName evidence="10">Methyl-accepting chemotaxis protein</fullName>
    </submittedName>
</protein>
<keyword evidence="11" id="KW-1185">Reference proteome</keyword>
<dbReference type="Pfam" id="PF00672">
    <property type="entry name" value="HAMP"/>
    <property type="match status" value="1"/>
</dbReference>
<dbReference type="GO" id="GO:0007165">
    <property type="term" value="P:signal transduction"/>
    <property type="evidence" value="ECO:0007669"/>
    <property type="project" value="UniProtKB-KW"/>
</dbReference>
<evidence type="ECO:0000256" key="5">
    <source>
        <dbReference type="PROSITE-ProRule" id="PRU00284"/>
    </source>
</evidence>
<sequence length="576" mass="62058">MQQIPRPQSGRERRGLSPSLGTKLSSGFALLTILSMAMGVLALDRMSAMNIAAAHIRDDSLPSELLAGKLALDLQDVRRWEARYMVTNAFDKTERKDLKVKLAAAVDAVDRVRRRYDGLLDPNTQRKRYTTVFDRVWPAYRDDLQNTVKLQDDGQVFPALLNYKTKSDADFETLIDFMQSDINYNQTGGLAAGDVSRNVYHATWWMIVAGIVVSFCLSLTTAFGLIRHISGPIRTMTTAMRRLAGRDMNATVPSLERGDEIGRMAEAVQVFKDNMLAADRLLAEQAAEREARQQRSLRLETLVGVFEQRIGSTVSVLTSSSVEMESTARSMTDTAVVTDRQATQVARAAEDSSLGVQTVAAASEQLASSITEINRQVSASSILTNKVVDSVRKTDDTVRALAESAGRIGQVVGLINTIASQTNLLALNATIEAARAGDAGRGFAVVASEVRSLAHQTARATDEIGGQIAQVQQATNRAVQAMTEIAAMIEEVSAVTISIAAAVEQQGAATAEIARNVQQTAVSTRIVTTNIAGVSRAVNDTGGTARQVLGAAGNLSRQAGHLSSEVDSFISQVRLC</sequence>
<dbReference type="InterPro" id="IPR003660">
    <property type="entry name" value="HAMP_dom"/>
</dbReference>
<keyword evidence="6" id="KW-0812">Transmembrane</keyword>
<dbReference type="PRINTS" id="PR00260">
    <property type="entry name" value="CHEMTRNSDUCR"/>
</dbReference>
<keyword evidence="2" id="KW-0997">Cell inner membrane</keyword>
<feature type="domain" description="Methyl-accepting transducer" evidence="7">
    <location>
        <begin position="320"/>
        <end position="556"/>
    </location>
</feature>
<dbReference type="RefSeq" id="WP_171836413.1">
    <property type="nucleotide sequence ID" value="NZ_CP053708.1"/>
</dbReference>
<dbReference type="GO" id="GO:0004888">
    <property type="term" value="F:transmembrane signaling receptor activity"/>
    <property type="evidence" value="ECO:0007669"/>
    <property type="project" value="InterPro"/>
</dbReference>
<dbReference type="CDD" id="cd06225">
    <property type="entry name" value="HAMP"/>
    <property type="match status" value="1"/>
</dbReference>
<comment type="similarity">
    <text evidence="4">Belongs to the methyl-accepting chemotaxis (MCP) protein family.</text>
</comment>
<dbReference type="InterPro" id="IPR004089">
    <property type="entry name" value="MCPsignal_dom"/>
</dbReference>
<dbReference type="PROSITE" id="PS50885">
    <property type="entry name" value="HAMP"/>
    <property type="match status" value="1"/>
</dbReference>
<proteinExistence type="inferred from homology"/>
<feature type="transmembrane region" description="Helical" evidence="6">
    <location>
        <begin position="20"/>
        <end position="43"/>
    </location>
</feature>
<dbReference type="PROSITE" id="PS50192">
    <property type="entry name" value="T_SNARE"/>
    <property type="match status" value="1"/>
</dbReference>
<dbReference type="PROSITE" id="PS50111">
    <property type="entry name" value="CHEMOTAXIS_TRANSDUC_2"/>
    <property type="match status" value="1"/>
</dbReference>
<dbReference type="SUPFAM" id="SSF58104">
    <property type="entry name" value="Methyl-accepting chemotaxis protein (MCP) signaling domain"/>
    <property type="match status" value="1"/>
</dbReference>
<accession>A0A6M8HLG3</accession>
<dbReference type="GO" id="GO:0006935">
    <property type="term" value="P:chemotaxis"/>
    <property type="evidence" value="ECO:0007669"/>
    <property type="project" value="InterPro"/>
</dbReference>
<dbReference type="Gene3D" id="6.10.340.10">
    <property type="match status" value="1"/>
</dbReference>
<dbReference type="InterPro" id="IPR000727">
    <property type="entry name" value="T_SNARE_dom"/>
</dbReference>
<keyword evidence="6" id="KW-0472">Membrane</keyword>
<evidence type="ECO:0000259" key="8">
    <source>
        <dbReference type="PROSITE" id="PS50192"/>
    </source>
</evidence>
<evidence type="ECO:0000256" key="1">
    <source>
        <dbReference type="ARBA" id="ARBA00004429"/>
    </source>
</evidence>
<feature type="domain" description="HAMP" evidence="9">
    <location>
        <begin position="227"/>
        <end position="280"/>
    </location>
</feature>
<dbReference type="PANTHER" id="PTHR32089:SF112">
    <property type="entry name" value="LYSOZYME-LIKE PROTEIN-RELATED"/>
    <property type="match status" value="1"/>
</dbReference>
<dbReference type="KEGG" id="lck:HN018_03190"/>
<keyword evidence="3 5" id="KW-0807">Transducer</keyword>
<dbReference type="Proteomes" id="UP000500767">
    <property type="component" value="Chromosome"/>
</dbReference>
<evidence type="ECO:0000259" key="9">
    <source>
        <dbReference type="PROSITE" id="PS50885"/>
    </source>
</evidence>
<dbReference type="AlphaFoldDB" id="A0A6M8HLG3"/>
<dbReference type="GO" id="GO:0005886">
    <property type="term" value="C:plasma membrane"/>
    <property type="evidence" value="ECO:0007669"/>
    <property type="project" value="UniProtKB-SubCell"/>
</dbReference>
<dbReference type="InterPro" id="IPR024478">
    <property type="entry name" value="HlyB_4HB_MCP"/>
</dbReference>
<evidence type="ECO:0000313" key="11">
    <source>
        <dbReference type="Proteomes" id="UP000500767"/>
    </source>
</evidence>
<evidence type="ECO:0000259" key="7">
    <source>
        <dbReference type="PROSITE" id="PS50111"/>
    </source>
</evidence>
<dbReference type="Pfam" id="PF00015">
    <property type="entry name" value="MCPsignal"/>
    <property type="match status" value="1"/>
</dbReference>
<gene>
    <name evidence="10" type="ORF">HN018_03190</name>
</gene>
<dbReference type="InterPro" id="IPR004090">
    <property type="entry name" value="Chemotax_Me-accpt_rcpt"/>
</dbReference>
<evidence type="ECO:0000256" key="3">
    <source>
        <dbReference type="ARBA" id="ARBA00023224"/>
    </source>
</evidence>
<dbReference type="SMART" id="SM00283">
    <property type="entry name" value="MA"/>
    <property type="match status" value="1"/>
</dbReference>
<comment type="subcellular location">
    <subcellularLocation>
        <location evidence="1">Cell inner membrane</location>
        <topology evidence="1">Multi-pass membrane protein</topology>
    </subcellularLocation>
</comment>
<dbReference type="EMBL" id="CP053708">
    <property type="protein sequence ID" value="QKE89187.1"/>
    <property type="molecule type" value="Genomic_DNA"/>
</dbReference>
<evidence type="ECO:0000313" key="10">
    <source>
        <dbReference type="EMBL" id="QKE89187.1"/>
    </source>
</evidence>
<feature type="transmembrane region" description="Helical" evidence="6">
    <location>
        <begin position="204"/>
        <end position="226"/>
    </location>
</feature>
<dbReference type="SMART" id="SM00304">
    <property type="entry name" value="HAMP"/>
    <property type="match status" value="1"/>
</dbReference>
<organism evidence="10 11">
    <name type="scientific">Lichenicola cladoniae</name>
    <dbReference type="NCBI Taxonomy" id="1484109"/>
    <lineage>
        <taxon>Bacteria</taxon>
        <taxon>Pseudomonadati</taxon>
        <taxon>Pseudomonadota</taxon>
        <taxon>Alphaproteobacteria</taxon>
        <taxon>Acetobacterales</taxon>
        <taxon>Acetobacteraceae</taxon>
        <taxon>Lichenicola</taxon>
    </lineage>
</organism>
<dbReference type="PANTHER" id="PTHR32089">
    <property type="entry name" value="METHYL-ACCEPTING CHEMOTAXIS PROTEIN MCPB"/>
    <property type="match status" value="1"/>
</dbReference>
<dbReference type="Pfam" id="PF12729">
    <property type="entry name" value="4HB_MCP_1"/>
    <property type="match status" value="1"/>
</dbReference>
<keyword evidence="2" id="KW-1003">Cell membrane</keyword>
<evidence type="ECO:0000256" key="2">
    <source>
        <dbReference type="ARBA" id="ARBA00022519"/>
    </source>
</evidence>
<reference evidence="10 11" key="1">
    <citation type="journal article" date="2014" name="World J. Microbiol. Biotechnol.">
        <title>Biodiversity and physiological characteristics of Antarctic and Arctic lichens-associated bacteria.</title>
        <authorList>
            <person name="Lee Y.M."/>
            <person name="Kim E.H."/>
            <person name="Lee H.K."/>
            <person name="Hong S.G."/>
        </authorList>
    </citation>
    <scope>NUCLEOTIDE SEQUENCE [LARGE SCALE GENOMIC DNA]</scope>
    <source>
        <strain evidence="10 11">PAMC 26569</strain>
    </source>
</reference>